<dbReference type="AlphaFoldDB" id="A0A6A3P631"/>
<proteinExistence type="predicted"/>
<dbReference type="EMBL" id="QXFT01000022">
    <property type="protein sequence ID" value="KAE9359150.1"/>
    <property type="molecule type" value="Genomic_DNA"/>
</dbReference>
<evidence type="ECO:0000313" key="3">
    <source>
        <dbReference type="EMBL" id="KAE9359150.1"/>
    </source>
</evidence>
<organism evidence="1 6">
    <name type="scientific">Phytophthora rubi</name>
    <dbReference type="NCBI Taxonomy" id="129364"/>
    <lineage>
        <taxon>Eukaryota</taxon>
        <taxon>Sar</taxon>
        <taxon>Stramenopiles</taxon>
        <taxon>Oomycota</taxon>
        <taxon>Peronosporomycetes</taxon>
        <taxon>Peronosporales</taxon>
        <taxon>Peronosporaceae</taxon>
        <taxon>Phytophthora</taxon>
    </lineage>
</organism>
<evidence type="ECO:0000313" key="2">
    <source>
        <dbReference type="EMBL" id="KAE9052336.1"/>
    </source>
</evidence>
<evidence type="ECO:0000313" key="1">
    <source>
        <dbReference type="EMBL" id="KAE9047971.1"/>
    </source>
</evidence>
<dbReference type="EMBL" id="QXFV01000015">
    <property type="protein sequence ID" value="KAE9052336.1"/>
    <property type="molecule type" value="Genomic_DNA"/>
</dbReference>
<dbReference type="Proteomes" id="UP000435112">
    <property type="component" value="Unassembled WGS sequence"/>
</dbReference>
<reference evidence="4 6" key="1">
    <citation type="submission" date="2018-09" db="EMBL/GenBank/DDBJ databases">
        <title>Genomic investigation of the strawberry pathogen Phytophthora fragariae indicates pathogenicity is determined by transcriptional variation in three key races.</title>
        <authorList>
            <person name="Adams T.M."/>
            <person name="Armitage A.D."/>
            <person name="Sobczyk M.K."/>
            <person name="Bates H.J."/>
            <person name="Dunwell J.M."/>
            <person name="Nellist C.F."/>
            <person name="Harrison R.J."/>
        </authorList>
    </citation>
    <scope>NUCLEOTIDE SEQUENCE [LARGE SCALE GENOMIC DNA]</scope>
    <source>
        <strain evidence="2 4">SCRP249</strain>
        <strain evidence="1 6">SCRP324</strain>
        <strain evidence="3 5">SCRP333</strain>
    </source>
</reference>
<evidence type="ECO:0000313" key="5">
    <source>
        <dbReference type="Proteomes" id="UP000434957"/>
    </source>
</evidence>
<sequence>MLPALAMPAELPRLSHMSGPSPLYAMLPVPSPMYARPPVSSSIPVALRMAAELRIPAGHTPSITSSSSTAALSMTLYQRHRSSKLTIHGTSFVSSVPVRLRALDRTS</sequence>
<evidence type="ECO:0000313" key="6">
    <source>
        <dbReference type="Proteomes" id="UP000435112"/>
    </source>
</evidence>
<evidence type="ECO:0000313" key="4">
    <source>
        <dbReference type="Proteomes" id="UP000429607"/>
    </source>
</evidence>
<keyword evidence="5" id="KW-1185">Reference proteome</keyword>
<protein>
    <submittedName>
        <fullName evidence="1">Uncharacterized protein</fullName>
    </submittedName>
</protein>
<accession>A0A6A3P631</accession>
<gene>
    <name evidence="2" type="ORF">PR001_g603</name>
    <name evidence="1" type="ORF">PR002_g724</name>
    <name evidence="3" type="ORF">PR003_g905</name>
</gene>
<comment type="caution">
    <text evidence="1">The sequence shown here is derived from an EMBL/GenBank/DDBJ whole genome shotgun (WGS) entry which is preliminary data.</text>
</comment>
<dbReference type="Proteomes" id="UP000434957">
    <property type="component" value="Unassembled WGS sequence"/>
</dbReference>
<name>A0A6A3P631_9STRA</name>
<dbReference type="EMBL" id="QXFU01000018">
    <property type="protein sequence ID" value="KAE9047971.1"/>
    <property type="molecule type" value="Genomic_DNA"/>
</dbReference>
<dbReference type="Proteomes" id="UP000429607">
    <property type="component" value="Unassembled WGS sequence"/>
</dbReference>